<protein>
    <submittedName>
        <fullName evidence="2">Uncharacterized protein</fullName>
    </submittedName>
</protein>
<sequence>MSLYLTITGIFTILGAIVGGYITWLVAIRASRRQTFNEAAAMFHSAFTEELILLHERYDKNASNNEVFEIVENSINKHETAMIKFRPYLIRDVSGFDEAWKNYAYPNQDEFPINPIIDYLPDKNKSVADIRKQVRERLEKLLSYALPE</sequence>
<evidence type="ECO:0000313" key="2">
    <source>
        <dbReference type="EMBL" id="ODS29714.1"/>
    </source>
</evidence>
<proteinExistence type="predicted"/>
<keyword evidence="1" id="KW-0812">Transmembrane</keyword>
<evidence type="ECO:0000313" key="3">
    <source>
        <dbReference type="Proteomes" id="UP000094056"/>
    </source>
</evidence>
<dbReference type="EMBL" id="MAYW01000400">
    <property type="protein sequence ID" value="ODS29714.1"/>
    <property type="molecule type" value="Genomic_DNA"/>
</dbReference>
<comment type="caution">
    <text evidence="2">The sequence shown here is derived from an EMBL/GenBank/DDBJ whole genome shotgun (WGS) entry which is preliminary data.</text>
</comment>
<keyword evidence="1" id="KW-0472">Membrane</keyword>
<feature type="transmembrane region" description="Helical" evidence="1">
    <location>
        <begin position="6"/>
        <end position="27"/>
    </location>
</feature>
<gene>
    <name evidence="2" type="ORF">SCARUB_05185</name>
</gene>
<reference evidence="2 3" key="1">
    <citation type="submission" date="2016-07" db="EMBL/GenBank/DDBJ databases">
        <title>Draft genome of Scalindua rubra, obtained from a brine-seawater interface in the Red Sea, sheds light on salt adaptation in anammox bacteria.</title>
        <authorList>
            <person name="Speth D.R."/>
            <person name="Lagkouvardos I."/>
            <person name="Wang Y."/>
            <person name="Qian P.-Y."/>
            <person name="Dutilh B.E."/>
            <person name="Jetten M.S."/>
        </authorList>
    </citation>
    <scope>NUCLEOTIDE SEQUENCE [LARGE SCALE GENOMIC DNA]</scope>
    <source>
        <strain evidence="2">BSI-1</strain>
    </source>
</reference>
<keyword evidence="1" id="KW-1133">Transmembrane helix</keyword>
<dbReference type="AlphaFoldDB" id="A0A1E3X409"/>
<accession>A0A1E3X409</accession>
<name>A0A1E3X409_9BACT</name>
<organism evidence="2 3">
    <name type="scientific">Candidatus Scalindua rubra</name>
    <dbReference type="NCBI Taxonomy" id="1872076"/>
    <lineage>
        <taxon>Bacteria</taxon>
        <taxon>Pseudomonadati</taxon>
        <taxon>Planctomycetota</taxon>
        <taxon>Candidatus Brocadiia</taxon>
        <taxon>Candidatus Brocadiales</taxon>
        <taxon>Candidatus Scalinduaceae</taxon>
        <taxon>Candidatus Scalindua</taxon>
    </lineage>
</organism>
<dbReference type="Proteomes" id="UP000094056">
    <property type="component" value="Unassembled WGS sequence"/>
</dbReference>
<evidence type="ECO:0000256" key="1">
    <source>
        <dbReference type="SAM" id="Phobius"/>
    </source>
</evidence>